<organism evidence="1">
    <name type="scientific">hydrothermal vent metagenome</name>
    <dbReference type="NCBI Taxonomy" id="652676"/>
    <lineage>
        <taxon>unclassified sequences</taxon>
        <taxon>metagenomes</taxon>
        <taxon>ecological metagenomes</taxon>
    </lineage>
</organism>
<dbReference type="EMBL" id="UOEO01000115">
    <property type="protein sequence ID" value="VAW19609.1"/>
    <property type="molecule type" value="Genomic_DNA"/>
</dbReference>
<dbReference type="Gene3D" id="3.30.1360.120">
    <property type="entry name" value="Probable tRNA modification gtpase trme, domain 1"/>
    <property type="match status" value="1"/>
</dbReference>
<dbReference type="SUPFAM" id="SSF103025">
    <property type="entry name" value="Folate-binding domain"/>
    <property type="match status" value="1"/>
</dbReference>
<gene>
    <name evidence="1" type="ORF">MNBD_ALPHA12-1625</name>
</gene>
<dbReference type="AlphaFoldDB" id="A0A3B0U587"/>
<accession>A0A3B0U587</accession>
<dbReference type="Gene3D" id="3.30.70.1520">
    <property type="entry name" value="Heterotetrameric sarcosine oxidase"/>
    <property type="match status" value="1"/>
</dbReference>
<reference evidence="1" key="1">
    <citation type="submission" date="2018-06" db="EMBL/GenBank/DDBJ databases">
        <authorList>
            <person name="Zhirakovskaya E."/>
        </authorList>
    </citation>
    <scope>NUCLEOTIDE SEQUENCE</scope>
</reference>
<name>A0A3B0U587_9ZZZZ</name>
<dbReference type="InterPro" id="IPR027266">
    <property type="entry name" value="TrmE/GcvT-like"/>
</dbReference>
<sequence>MDNSVFSNAEIDANTPLAHYWSKAKTAGLDIALLAPLSVASVQARKARANEMGQAINKYYAIQLPDRPRWSGNGQVEFLGTGPGAWLAVWSTNSPQNIDQLCSQTRNLASIADQSSAYRIFTISGAPARAFLARGLAVKISEPEFKTSSVIVSAIAHIGVILWQTDEKPTFMIAVARSYSESFCHWISEAINGVIQEDQEKLKTSGKWRR</sequence>
<proteinExistence type="predicted"/>
<keyword evidence="1" id="KW-0560">Oxidoreductase</keyword>
<dbReference type="GO" id="GO:0008115">
    <property type="term" value="F:sarcosine oxidase activity"/>
    <property type="evidence" value="ECO:0007669"/>
    <property type="project" value="UniProtKB-EC"/>
</dbReference>
<protein>
    <submittedName>
        <fullName evidence="1">Sarcosine oxidase gamma subunit</fullName>
        <ecNumber evidence="1">1.5.3.1</ecNumber>
    </submittedName>
</protein>
<dbReference type="EC" id="1.5.3.1" evidence="1"/>
<evidence type="ECO:0000313" key="1">
    <source>
        <dbReference type="EMBL" id="VAW19609.1"/>
    </source>
</evidence>